<evidence type="ECO:0000313" key="15">
    <source>
        <dbReference type="RefSeq" id="XP_040589941.1"/>
    </source>
</evidence>
<dbReference type="PRINTS" id="PR00248">
    <property type="entry name" value="GPCRMGR"/>
</dbReference>
<protein>
    <submittedName>
        <fullName evidence="15">Vomeronasal type-2 receptor 116-like</fullName>
    </submittedName>
</protein>
<evidence type="ECO:0000256" key="12">
    <source>
        <dbReference type="SAM" id="SignalP"/>
    </source>
</evidence>
<dbReference type="Proteomes" id="UP000886700">
    <property type="component" value="Unplaced"/>
</dbReference>
<feature type="transmembrane region" description="Helical" evidence="11">
    <location>
        <begin position="694"/>
        <end position="718"/>
    </location>
</feature>
<evidence type="ECO:0000256" key="6">
    <source>
        <dbReference type="ARBA" id="ARBA00023040"/>
    </source>
</evidence>
<evidence type="ECO:0000256" key="4">
    <source>
        <dbReference type="ARBA" id="ARBA00022729"/>
    </source>
</evidence>
<dbReference type="InterPro" id="IPR028082">
    <property type="entry name" value="Peripla_BP_I"/>
</dbReference>
<keyword evidence="7 11" id="KW-0472">Membrane</keyword>
<name>A0ABM2WNN6_MESAU</name>
<dbReference type="Pfam" id="PF00003">
    <property type="entry name" value="7tm_3"/>
    <property type="match status" value="1"/>
</dbReference>
<dbReference type="InterPro" id="IPR000068">
    <property type="entry name" value="GPCR_3_Ca_sens_rcpt-rel"/>
</dbReference>
<organism evidence="14 15">
    <name type="scientific">Mesocricetus auratus</name>
    <name type="common">Golden hamster</name>
    <dbReference type="NCBI Taxonomy" id="10036"/>
    <lineage>
        <taxon>Eukaryota</taxon>
        <taxon>Metazoa</taxon>
        <taxon>Chordata</taxon>
        <taxon>Craniata</taxon>
        <taxon>Vertebrata</taxon>
        <taxon>Euteleostomi</taxon>
        <taxon>Mammalia</taxon>
        <taxon>Eutheria</taxon>
        <taxon>Euarchontoglires</taxon>
        <taxon>Glires</taxon>
        <taxon>Rodentia</taxon>
        <taxon>Myomorpha</taxon>
        <taxon>Muroidea</taxon>
        <taxon>Cricetidae</taxon>
        <taxon>Cricetinae</taxon>
        <taxon>Mesocricetus</taxon>
    </lineage>
</organism>
<feature type="transmembrane region" description="Helical" evidence="11">
    <location>
        <begin position="617"/>
        <end position="638"/>
    </location>
</feature>
<gene>
    <name evidence="15" type="primary">LOC101824916</name>
</gene>
<keyword evidence="10" id="KW-0807">Transducer</keyword>
<feature type="chain" id="PRO_5045821489" evidence="12">
    <location>
        <begin position="22"/>
        <end position="851"/>
    </location>
</feature>
<keyword evidence="2" id="KW-1003">Cell membrane</keyword>
<dbReference type="InterPro" id="IPR004073">
    <property type="entry name" value="GPCR_3_vmron_rcpt_2"/>
</dbReference>
<evidence type="ECO:0000256" key="2">
    <source>
        <dbReference type="ARBA" id="ARBA00022475"/>
    </source>
</evidence>
<keyword evidence="14" id="KW-1185">Reference proteome</keyword>
<evidence type="ECO:0000256" key="9">
    <source>
        <dbReference type="ARBA" id="ARBA00023180"/>
    </source>
</evidence>
<keyword evidence="5 11" id="KW-1133">Transmembrane helix</keyword>
<evidence type="ECO:0000259" key="13">
    <source>
        <dbReference type="PROSITE" id="PS50259"/>
    </source>
</evidence>
<sequence length="851" mass="97533">MLNLTLFFLILGLSFIFCSLTDPRCFVRKKDTETWIGDKDIDCFFYIYAKHGHMKNEDFNRNLDKKLTTKNIHLIFCLYFALEDINKDPYILPNISLLVKIECNLMDDWRNYSLFKKIGEFLPNYYCINQRRYLIVLTGPIWLASVMLGPLLYMTNRPELYYGPFHPLLSSHEQFPHLYQMTSKDTSLALAMVSLVIYFSWNWVGVIISDDDLGLEFLLELRKEMQRISACLAFVHIIVDDKILFQKSANIYYNEIAMSSAKVVIIYGDKDSHLQLNLRLYRLVGLRRIWVTTSQWDMVTHNKRFLLDSFYGTFTFLNHHSELSGFKTFIRTANPSKYTNFISLSTLSWIHLNCSLSSLSCENMKNCSMETRFHWLFKHHYDLSVGGTGYVLYNTVHAVAHALHEVLLQEVNTWPKNSGKSLEYDSWKILHFLKNLQFINPVGDKVNMNQKESQDVEYDIHYTMEFLQNLGLRVKIGKFSKHLPHGQQLYMSEEMLELNINLRQIPPSICNVPCSPGFRKSPQPGKAVCCFDCTPCPENEISNMTDMNHCIKCSDDQYANPGGNHCLKKVVTFLSYEDPMGISLACLALCFSVLTAIVLVVFLKHKDTPTVKANNRVLSYGLLISLILCFLCSLFFIGRPNKITCIMQPTIFAVVFTVATSTVLAKTVTVVLAFKVTTPGRMMRRLLVSGAPKFIIPICTMIQLILCGIWLGISPPFVEADVFVEKGHILIICNKGSIIFFYCVLGYLGCIAMGSFTVAFLARNLPDTFNEAKFLTFSMLVFCSVWITFLPVYHSTKGKAMVAVEVFCILASSAGLLLCIFVPKCFIILLRPKRNSCQQFRNMYFKMESAH</sequence>
<proteinExistence type="predicted"/>
<feature type="domain" description="G-protein coupled receptors family 3 profile" evidence="13">
    <location>
        <begin position="580"/>
        <end position="844"/>
    </location>
</feature>
<keyword evidence="3 11" id="KW-0812">Transmembrane</keyword>
<dbReference type="GeneID" id="101824916"/>
<dbReference type="SUPFAM" id="SSF53822">
    <property type="entry name" value="Periplasmic binding protein-like I"/>
    <property type="match status" value="1"/>
</dbReference>
<dbReference type="RefSeq" id="XP_040589941.1">
    <property type="nucleotide sequence ID" value="XM_040734007.1"/>
</dbReference>
<evidence type="ECO:0000313" key="14">
    <source>
        <dbReference type="Proteomes" id="UP000886700"/>
    </source>
</evidence>
<evidence type="ECO:0000256" key="8">
    <source>
        <dbReference type="ARBA" id="ARBA00023170"/>
    </source>
</evidence>
<dbReference type="Gene3D" id="2.10.50.30">
    <property type="entry name" value="GPCR, family 3, nine cysteines domain"/>
    <property type="match status" value="1"/>
</dbReference>
<dbReference type="Pfam" id="PF07562">
    <property type="entry name" value="NCD3G"/>
    <property type="match status" value="1"/>
</dbReference>
<accession>A0ABM2WNN6</accession>
<keyword evidence="9" id="KW-0325">Glycoprotein</keyword>
<reference evidence="15" key="1">
    <citation type="submission" date="2025-08" db="UniProtKB">
        <authorList>
            <consortium name="RefSeq"/>
        </authorList>
    </citation>
    <scope>IDENTIFICATION</scope>
    <source>
        <tissue evidence="15">Liver</tissue>
    </source>
</reference>
<feature type="transmembrane region" description="Helical" evidence="11">
    <location>
        <begin position="582"/>
        <end position="605"/>
    </location>
</feature>
<dbReference type="Pfam" id="PF01094">
    <property type="entry name" value="ANF_receptor"/>
    <property type="match status" value="1"/>
</dbReference>
<feature type="signal peptide" evidence="12">
    <location>
        <begin position="1"/>
        <end position="21"/>
    </location>
</feature>
<keyword evidence="4 12" id="KW-0732">Signal</keyword>
<feature type="transmembrane region" description="Helical" evidence="11">
    <location>
        <begin position="133"/>
        <end position="153"/>
    </location>
</feature>
<dbReference type="PROSITE" id="PS50259">
    <property type="entry name" value="G_PROTEIN_RECEP_F3_4"/>
    <property type="match status" value="1"/>
</dbReference>
<dbReference type="InterPro" id="IPR017978">
    <property type="entry name" value="GPCR_3_C"/>
</dbReference>
<feature type="transmembrane region" description="Helical" evidence="11">
    <location>
        <begin position="800"/>
        <end position="830"/>
    </location>
</feature>
<dbReference type="CDD" id="cd06365">
    <property type="entry name" value="PBP1_pheromone_receptor"/>
    <property type="match status" value="1"/>
</dbReference>
<feature type="transmembrane region" description="Helical" evidence="11">
    <location>
        <begin position="738"/>
        <end position="762"/>
    </location>
</feature>
<evidence type="ECO:0000256" key="5">
    <source>
        <dbReference type="ARBA" id="ARBA00022989"/>
    </source>
</evidence>
<dbReference type="Gene3D" id="3.40.50.2300">
    <property type="match status" value="2"/>
</dbReference>
<feature type="transmembrane region" description="Helical" evidence="11">
    <location>
        <begin position="774"/>
        <end position="794"/>
    </location>
</feature>
<comment type="subcellular location">
    <subcellularLocation>
        <location evidence="1">Cell membrane</location>
        <topology evidence="1">Multi-pass membrane protein</topology>
    </subcellularLocation>
</comment>
<dbReference type="PANTHER" id="PTHR24061">
    <property type="entry name" value="CALCIUM-SENSING RECEPTOR-RELATED"/>
    <property type="match status" value="1"/>
</dbReference>
<dbReference type="InterPro" id="IPR011500">
    <property type="entry name" value="GPCR_3_9-Cys_dom"/>
</dbReference>
<keyword evidence="8" id="KW-0675">Receptor</keyword>
<dbReference type="InterPro" id="IPR038550">
    <property type="entry name" value="GPCR_3_9-Cys_sf"/>
</dbReference>
<evidence type="ECO:0000256" key="7">
    <source>
        <dbReference type="ARBA" id="ARBA00023136"/>
    </source>
</evidence>
<dbReference type="CDD" id="cd15283">
    <property type="entry name" value="7tmC_V2R_pheromone"/>
    <property type="match status" value="1"/>
</dbReference>
<dbReference type="InterPro" id="IPR001828">
    <property type="entry name" value="ANF_lig-bd_rcpt"/>
</dbReference>
<evidence type="ECO:0000256" key="11">
    <source>
        <dbReference type="SAM" id="Phobius"/>
    </source>
</evidence>
<evidence type="ECO:0000256" key="3">
    <source>
        <dbReference type="ARBA" id="ARBA00022692"/>
    </source>
</evidence>
<keyword evidence="6" id="KW-0297">G-protein coupled receptor</keyword>
<dbReference type="PRINTS" id="PR01535">
    <property type="entry name" value="VOMERONASL2R"/>
</dbReference>
<evidence type="ECO:0000256" key="10">
    <source>
        <dbReference type="ARBA" id="ARBA00023224"/>
    </source>
</evidence>
<feature type="transmembrane region" description="Helical" evidence="11">
    <location>
        <begin position="650"/>
        <end position="674"/>
    </location>
</feature>
<dbReference type="InterPro" id="IPR000337">
    <property type="entry name" value="GPCR_3"/>
</dbReference>
<dbReference type="PANTHER" id="PTHR24061:SF409">
    <property type="entry name" value="VOMERONASAL 2, RECEPTOR 76"/>
    <property type="match status" value="1"/>
</dbReference>
<evidence type="ECO:0000256" key="1">
    <source>
        <dbReference type="ARBA" id="ARBA00004651"/>
    </source>
</evidence>